<keyword evidence="3" id="KW-1185">Reference proteome</keyword>
<name>A0ABM0K1V7_APLCA</name>
<dbReference type="InterPro" id="IPR003599">
    <property type="entry name" value="Ig_sub"/>
</dbReference>
<feature type="domain" description="Ig-like" evidence="2">
    <location>
        <begin position="29"/>
        <end position="137"/>
    </location>
</feature>
<evidence type="ECO:0000256" key="1">
    <source>
        <dbReference type="SAM" id="SignalP"/>
    </source>
</evidence>
<dbReference type="SMART" id="SM00409">
    <property type="entry name" value="IG"/>
    <property type="match status" value="1"/>
</dbReference>
<dbReference type="PANTHER" id="PTHR23279">
    <property type="entry name" value="DEFECTIVE PROBOSCIS EXTENSION RESPONSE DPR -RELATED"/>
    <property type="match status" value="1"/>
</dbReference>
<dbReference type="InterPro" id="IPR003598">
    <property type="entry name" value="Ig_sub2"/>
</dbReference>
<accession>A0ABM0K1V7</accession>
<protein>
    <submittedName>
        <fullName evidence="4">Uncharacterized protein LOC101852117</fullName>
    </submittedName>
</protein>
<organism evidence="3 4">
    <name type="scientific">Aplysia californica</name>
    <name type="common">California sea hare</name>
    <dbReference type="NCBI Taxonomy" id="6500"/>
    <lineage>
        <taxon>Eukaryota</taxon>
        <taxon>Metazoa</taxon>
        <taxon>Spiralia</taxon>
        <taxon>Lophotrochozoa</taxon>
        <taxon>Mollusca</taxon>
        <taxon>Gastropoda</taxon>
        <taxon>Heterobranchia</taxon>
        <taxon>Euthyneura</taxon>
        <taxon>Tectipleura</taxon>
        <taxon>Aplysiida</taxon>
        <taxon>Aplysioidea</taxon>
        <taxon>Aplysiidae</taxon>
        <taxon>Aplysia</taxon>
    </lineage>
</organism>
<dbReference type="Gene3D" id="2.60.40.10">
    <property type="entry name" value="Immunoglobulins"/>
    <property type="match status" value="1"/>
</dbReference>
<dbReference type="Proteomes" id="UP000694888">
    <property type="component" value="Unplaced"/>
</dbReference>
<dbReference type="PANTHER" id="PTHR23279:SF36">
    <property type="entry name" value="DEFECTIVE PROBOSCIS EXTENSION RESPONSE 9, ISOFORM A"/>
    <property type="match status" value="1"/>
</dbReference>
<keyword evidence="1" id="KW-0732">Signal</keyword>
<dbReference type="InterPro" id="IPR013106">
    <property type="entry name" value="Ig_V-set"/>
</dbReference>
<evidence type="ECO:0000313" key="3">
    <source>
        <dbReference type="Proteomes" id="UP000694888"/>
    </source>
</evidence>
<dbReference type="InterPro" id="IPR007110">
    <property type="entry name" value="Ig-like_dom"/>
</dbReference>
<gene>
    <name evidence="4" type="primary">LOC101852117</name>
</gene>
<proteinExistence type="predicted"/>
<dbReference type="InterPro" id="IPR036179">
    <property type="entry name" value="Ig-like_dom_sf"/>
</dbReference>
<evidence type="ECO:0000313" key="4">
    <source>
        <dbReference type="RefSeq" id="XP_005106770.1"/>
    </source>
</evidence>
<feature type="signal peptide" evidence="1">
    <location>
        <begin position="1"/>
        <end position="23"/>
    </location>
</feature>
<dbReference type="PROSITE" id="PS50835">
    <property type="entry name" value="IG_LIKE"/>
    <property type="match status" value="1"/>
</dbReference>
<dbReference type="GeneID" id="101852117"/>
<dbReference type="InterPro" id="IPR037448">
    <property type="entry name" value="Zig-8"/>
</dbReference>
<dbReference type="SMART" id="SM00408">
    <property type="entry name" value="IGc2"/>
    <property type="match status" value="1"/>
</dbReference>
<reference evidence="4" key="1">
    <citation type="submission" date="2025-08" db="UniProtKB">
        <authorList>
            <consortium name="RefSeq"/>
        </authorList>
    </citation>
    <scope>IDENTIFICATION</scope>
</reference>
<feature type="chain" id="PRO_5047239511" evidence="1">
    <location>
        <begin position="24"/>
        <end position="140"/>
    </location>
</feature>
<evidence type="ECO:0000259" key="2">
    <source>
        <dbReference type="PROSITE" id="PS50835"/>
    </source>
</evidence>
<dbReference type="InterPro" id="IPR013783">
    <property type="entry name" value="Ig-like_fold"/>
</dbReference>
<sequence length="140" mass="15117">MSNIYFPFFILMCSICIGKLTEAQRRLEPSVLAVGEQASVHVLPGRTAILQCVVRNLGTRVVIWRSSSSSGPEQMISIGEFVFIADSRFQTALGEESGGLTWSTLTIRDSQVSDSSLYTCGVSHSDTAGAQVRLVVSEGN</sequence>
<dbReference type="SUPFAM" id="SSF48726">
    <property type="entry name" value="Immunoglobulin"/>
    <property type="match status" value="1"/>
</dbReference>
<dbReference type="Pfam" id="PF07686">
    <property type="entry name" value="V-set"/>
    <property type="match status" value="1"/>
</dbReference>
<dbReference type="RefSeq" id="XP_005106770.1">
    <property type="nucleotide sequence ID" value="XM_005106713.3"/>
</dbReference>